<protein>
    <recommendedName>
        <fullName evidence="6">Acid sugar phosphatase</fullName>
        <ecNumber evidence="6">3.1.3.-</ecNumber>
    </recommendedName>
</protein>
<comment type="function">
    <text evidence="6">Catalyzes the dephosphorylation of 2-6 carbon acid sugars in vitro.</text>
</comment>
<dbReference type="GO" id="GO:0016787">
    <property type="term" value="F:hydrolase activity"/>
    <property type="evidence" value="ECO:0007669"/>
    <property type="project" value="UniProtKB-KW"/>
</dbReference>
<keyword evidence="8" id="KW-1185">Reference proteome</keyword>
<dbReference type="PANTHER" id="PTHR19288">
    <property type="entry name" value="4-NITROPHENYLPHOSPHATASE-RELATED"/>
    <property type="match status" value="1"/>
</dbReference>
<dbReference type="SUPFAM" id="SSF56784">
    <property type="entry name" value="HAD-like"/>
    <property type="match status" value="1"/>
</dbReference>
<evidence type="ECO:0000256" key="6">
    <source>
        <dbReference type="PIRNR" id="PIRNR000915"/>
    </source>
</evidence>
<dbReference type="PIRSF" id="PIRSF000915">
    <property type="entry name" value="PGP-type_phosphatase"/>
    <property type="match status" value="1"/>
</dbReference>
<keyword evidence="3 6" id="KW-0479">Metal-binding</keyword>
<dbReference type="NCBIfam" id="TIGR01460">
    <property type="entry name" value="HAD-SF-IIA"/>
    <property type="match status" value="1"/>
</dbReference>
<evidence type="ECO:0000256" key="1">
    <source>
        <dbReference type="ARBA" id="ARBA00001946"/>
    </source>
</evidence>
<name>A0ABT3X7P9_9BACL</name>
<dbReference type="SFLD" id="SFLDS00003">
    <property type="entry name" value="Haloacid_Dehalogenase"/>
    <property type="match status" value="1"/>
</dbReference>
<dbReference type="SFLD" id="SFLDG01139">
    <property type="entry name" value="C2.A:_Pyridoxal_Phosphate_Phos"/>
    <property type="match status" value="1"/>
</dbReference>
<dbReference type="Gene3D" id="3.40.50.1000">
    <property type="entry name" value="HAD superfamily/HAD-like"/>
    <property type="match status" value="2"/>
</dbReference>
<dbReference type="InterPro" id="IPR006357">
    <property type="entry name" value="HAD-SF_hydro_IIA"/>
</dbReference>
<dbReference type="Pfam" id="PF13344">
    <property type="entry name" value="Hydrolase_6"/>
    <property type="match status" value="1"/>
</dbReference>
<dbReference type="InterPro" id="IPR023214">
    <property type="entry name" value="HAD_sf"/>
</dbReference>
<evidence type="ECO:0000256" key="5">
    <source>
        <dbReference type="ARBA" id="ARBA00022842"/>
    </source>
</evidence>
<evidence type="ECO:0000313" key="8">
    <source>
        <dbReference type="Proteomes" id="UP001208017"/>
    </source>
</evidence>
<dbReference type="SFLD" id="SFLDG01129">
    <property type="entry name" value="C1.5:_HAD__Beta-PGM__Phosphata"/>
    <property type="match status" value="1"/>
</dbReference>
<organism evidence="7 8">
    <name type="scientific">Tumebacillus lacus</name>
    <dbReference type="NCBI Taxonomy" id="2995335"/>
    <lineage>
        <taxon>Bacteria</taxon>
        <taxon>Bacillati</taxon>
        <taxon>Bacillota</taxon>
        <taxon>Bacilli</taxon>
        <taxon>Bacillales</taxon>
        <taxon>Alicyclobacillaceae</taxon>
        <taxon>Tumebacillus</taxon>
    </lineage>
</organism>
<accession>A0ABT3X7P9</accession>
<evidence type="ECO:0000256" key="4">
    <source>
        <dbReference type="ARBA" id="ARBA00022801"/>
    </source>
</evidence>
<dbReference type="CDD" id="cd07530">
    <property type="entry name" value="HAD_Pase_UmpH-like"/>
    <property type="match status" value="1"/>
</dbReference>
<dbReference type="EC" id="3.1.3.-" evidence="6"/>
<evidence type="ECO:0000256" key="3">
    <source>
        <dbReference type="ARBA" id="ARBA00022723"/>
    </source>
</evidence>
<dbReference type="PANTHER" id="PTHR19288:SF46">
    <property type="entry name" value="HALOACID DEHALOGENASE-LIKE HYDROLASE DOMAIN-CONTAINING PROTEIN 2"/>
    <property type="match status" value="1"/>
</dbReference>
<keyword evidence="4 7" id="KW-0378">Hydrolase</keyword>
<evidence type="ECO:0000313" key="7">
    <source>
        <dbReference type="EMBL" id="MCX7570769.1"/>
    </source>
</evidence>
<dbReference type="EMBL" id="JAPMLT010000007">
    <property type="protein sequence ID" value="MCX7570769.1"/>
    <property type="molecule type" value="Genomic_DNA"/>
</dbReference>
<dbReference type="NCBIfam" id="TIGR01457">
    <property type="entry name" value="HAD-SF-IIA-hyp2"/>
    <property type="match status" value="1"/>
</dbReference>
<dbReference type="InterPro" id="IPR036412">
    <property type="entry name" value="HAD-like_sf"/>
</dbReference>
<keyword evidence="5 6" id="KW-0460">Magnesium</keyword>
<comment type="caution">
    <text evidence="7">The sequence shown here is derived from an EMBL/GenBank/DDBJ whole genome shotgun (WGS) entry which is preliminary data.</text>
</comment>
<sequence>MNEASWLSQTRAYLLDLDGTLFRGKEVIPDAPAFIEWLTSTGRQYLYVTNNSSRTQEQVAEHLRHLGIPAEAEHVVTPSMVAANYITEQPNGGRRVFVVGEEGLRTALLAAGCELVDRFESGVDYVVQGIDRGFTYEKLKTASLLIQGGATYIATNADKALPTEEGLLPGAGSIGAAIRTASRTEPVVMGKPEARMIDYALHLLGVTREQAVVVGDNLETDILAGVHADVRSVLVLTGFNRREDIPLAVAQPTLVTETLTELMQIANGQR</sequence>
<dbReference type="RefSeq" id="WP_267152022.1">
    <property type="nucleotide sequence ID" value="NZ_JAPMLT010000007.1"/>
</dbReference>
<comment type="cofactor">
    <cofactor evidence="1 6">
        <name>Mg(2+)</name>
        <dbReference type="ChEBI" id="CHEBI:18420"/>
    </cofactor>
</comment>
<dbReference type="InterPro" id="IPR006354">
    <property type="entry name" value="HAD-SF_hydro_IIA_hyp1"/>
</dbReference>
<reference evidence="7 8" key="1">
    <citation type="submission" date="2022-11" db="EMBL/GenBank/DDBJ databases">
        <title>Study of microbial diversity in lake waters.</title>
        <authorList>
            <person name="Zhang J."/>
        </authorList>
    </citation>
    <scope>NUCLEOTIDE SEQUENCE [LARGE SCALE GENOMIC DNA]</scope>
    <source>
        <strain evidence="7 8">DT12</strain>
    </source>
</reference>
<proteinExistence type="inferred from homology"/>
<evidence type="ECO:0000256" key="2">
    <source>
        <dbReference type="ARBA" id="ARBA00006696"/>
    </source>
</evidence>
<comment type="similarity">
    <text evidence="2 6">Belongs to the HAD-like hydrolase superfamily. NagD family.</text>
</comment>
<gene>
    <name evidence="7" type="ORF">OS242_12450</name>
</gene>
<dbReference type="Proteomes" id="UP001208017">
    <property type="component" value="Unassembled WGS sequence"/>
</dbReference>
<dbReference type="Pfam" id="PF13242">
    <property type="entry name" value="Hydrolase_like"/>
    <property type="match status" value="1"/>
</dbReference>